<dbReference type="PROSITE" id="PS00409">
    <property type="entry name" value="PROKAR_NTER_METHYL"/>
    <property type="match status" value="1"/>
</dbReference>
<comment type="similarity">
    <text evidence="2 9">Belongs to the GSP I family.</text>
</comment>
<feature type="domain" description="Type II secretion system protein GspI C-terminal" evidence="10">
    <location>
        <begin position="40"/>
        <end position="111"/>
    </location>
</feature>
<evidence type="ECO:0000256" key="3">
    <source>
        <dbReference type="ARBA" id="ARBA00022475"/>
    </source>
</evidence>
<dbReference type="InterPro" id="IPR003413">
    <property type="entry name" value="T2SS_GspI_C"/>
</dbReference>
<comment type="caution">
    <text evidence="11">The sequence shown here is derived from an EMBL/GenBank/DDBJ whole genome shotgun (WGS) entry which is preliminary data.</text>
</comment>
<evidence type="ECO:0000256" key="5">
    <source>
        <dbReference type="ARBA" id="ARBA00022519"/>
    </source>
</evidence>
<keyword evidence="4 9" id="KW-0488">Methylation</keyword>
<evidence type="ECO:0000256" key="2">
    <source>
        <dbReference type="ARBA" id="ARBA00008358"/>
    </source>
</evidence>
<protein>
    <recommendedName>
        <fullName evidence="9">Type II secretion system protein I</fullName>
        <shortName evidence="9">T2SS minor pseudopilin I</shortName>
    </recommendedName>
</protein>
<keyword evidence="6" id="KW-0812">Transmembrane</keyword>
<dbReference type="InterPro" id="IPR010052">
    <property type="entry name" value="T2SS_protein-GspI"/>
</dbReference>
<dbReference type="OrthoDB" id="5296572at2"/>
<keyword evidence="8" id="KW-0472">Membrane</keyword>
<dbReference type="InterPro" id="IPR012902">
    <property type="entry name" value="N_methyl_site"/>
</dbReference>
<dbReference type="GO" id="GO:0015628">
    <property type="term" value="P:protein secretion by the type II secretion system"/>
    <property type="evidence" value="ECO:0007669"/>
    <property type="project" value="UniProtKB-UniRule"/>
</dbReference>
<dbReference type="GO" id="GO:0015627">
    <property type="term" value="C:type II protein secretion system complex"/>
    <property type="evidence" value="ECO:0007669"/>
    <property type="project" value="UniProtKB-UniRule"/>
</dbReference>
<dbReference type="Gene3D" id="3.30.1300.30">
    <property type="entry name" value="GSPII I/J protein-like"/>
    <property type="match status" value="1"/>
</dbReference>
<name>A0A437LLL7_9BURK</name>
<comment type="subcellular location">
    <subcellularLocation>
        <location evidence="1 9">Cell inner membrane</location>
        <topology evidence="1 9">Single-pass membrane protein</topology>
    </subcellularLocation>
</comment>
<keyword evidence="12" id="KW-1185">Reference proteome</keyword>
<proteinExistence type="inferred from homology"/>
<accession>A0A437LLL7</accession>
<evidence type="ECO:0000256" key="7">
    <source>
        <dbReference type="ARBA" id="ARBA00022989"/>
    </source>
</evidence>
<comment type="subunit">
    <text evidence="9">Type II secretion is composed of four main components: the outer membrane complex, the inner membrane complex, the cytoplasmic secretion ATPase and the periplasm-spanning pseudopilus.</text>
</comment>
<organism evidence="11 12">
    <name type="scientific">Inhella crocodyli</name>
    <dbReference type="NCBI Taxonomy" id="2499851"/>
    <lineage>
        <taxon>Bacteria</taxon>
        <taxon>Pseudomonadati</taxon>
        <taxon>Pseudomonadota</taxon>
        <taxon>Betaproteobacteria</taxon>
        <taxon>Burkholderiales</taxon>
        <taxon>Sphaerotilaceae</taxon>
        <taxon>Inhella</taxon>
    </lineage>
</organism>
<keyword evidence="3" id="KW-1003">Cell membrane</keyword>
<dbReference type="NCBIfam" id="TIGR02532">
    <property type="entry name" value="IV_pilin_GFxxxE"/>
    <property type="match status" value="1"/>
</dbReference>
<evidence type="ECO:0000313" key="12">
    <source>
        <dbReference type="Proteomes" id="UP000288587"/>
    </source>
</evidence>
<dbReference type="RefSeq" id="WP_127682813.1">
    <property type="nucleotide sequence ID" value="NZ_SACM01000002.1"/>
</dbReference>
<dbReference type="GO" id="GO:0005886">
    <property type="term" value="C:plasma membrane"/>
    <property type="evidence" value="ECO:0007669"/>
    <property type="project" value="UniProtKB-SubCell"/>
</dbReference>
<dbReference type="PANTHER" id="PTHR38779:SF2">
    <property type="entry name" value="TYPE II SECRETION SYSTEM PROTEIN I-RELATED"/>
    <property type="match status" value="1"/>
</dbReference>
<dbReference type="Pfam" id="PF07963">
    <property type="entry name" value="N_methyl"/>
    <property type="match status" value="1"/>
</dbReference>
<evidence type="ECO:0000256" key="8">
    <source>
        <dbReference type="ARBA" id="ARBA00023136"/>
    </source>
</evidence>
<comment type="function">
    <text evidence="9">Component of the type II secretion system required for the energy-dependent secretion of extracellular factors such as proteases and toxins from the periplasm.</text>
</comment>
<gene>
    <name evidence="11" type="primary">gspI</name>
    <name evidence="11" type="ORF">EOD73_09825</name>
</gene>
<evidence type="ECO:0000256" key="1">
    <source>
        <dbReference type="ARBA" id="ARBA00004377"/>
    </source>
</evidence>
<dbReference type="NCBIfam" id="TIGR01707">
    <property type="entry name" value="gspI"/>
    <property type="match status" value="1"/>
</dbReference>
<dbReference type="Proteomes" id="UP000288587">
    <property type="component" value="Unassembled WGS sequence"/>
</dbReference>
<dbReference type="SUPFAM" id="SSF54523">
    <property type="entry name" value="Pili subunits"/>
    <property type="match status" value="1"/>
</dbReference>
<evidence type="ECO:0000259" key="10">
    <source>
        <dbReference type="Pfam" id="PF02501"/>
    </source>
</evidence>
<sequence length="119" mass="12710">MKPPRGFTLIEVLVALSIVAITLAAGMKAAHTLVGNAERLQAVSAAQWCGENQLVELKLTKQFPGVGDSAFGCEQLGLSFQGRLEVRATPNPSFRRVDAVVGTPEAPRMVVISTVMGRY</sequence>
<dbReference type="PANTHER" id="PTHR38779">
    <property type="entry name" value="TYPE II SECRETION SYSTEM PROTEIN I-RELATED"/>
    <property type="match status" value="1"/>
</dbReference>
<reference evidence="11 12" key="1">
    <citation type="submission" date="2019-01" db="EMBL/GenBank/DDBJ databases">
        <authorList>
            <person name="Chen W.-M."/>
        </authorList>
    </citation>
    <scope>NUCLEOTIDE SEQUENCE [LARGE SCALE GENOMIC DNA]</scope>
    <source>
        <strain evidence="11 12">CCP-18</strain>
    </source>
</reference>
<dbReference type="Pfam" id="PF02501">
    <property type="entry name" value="T2SSI"/>
    <property type="match status" value="1"/>
</dbReference>
<dbReference type="EMBL" id="SACM01000002">
    <property type="protein sequence ID" value="RVT86317.1"/>
    <property type="molecule type" value="Genomic_DNA"/>
</dbReference>
<evidence type="ECO:0000256" key="4">
    <source>
        <dbReference type="ARBA" id="ARBA00022481"/>
    </source>
</evidence>
<evidence type="ECO:0000256" key="6">
    <source>
        <dbReference type="ARBA" id="ARBA00022692"/>
    </source>
</evidence>
<keyword evidence="5 9" id="KW-0997">Cell inner membrane</keyword>
<keyword evidence="7" id="KW-1133">Transmembrane helix</keyword>
<comment type="PTM">
    <text evidence="9">Cleaved by prepilin peptidase.</text>
</comment>
<evidence type="ECO:0000256" key="9">
    <source>
        <dbReference type="RuleBase" id="RU368030"/>
    </source>
</evidence>
<evidence type="ECO:0000313" key="11">
    <source>
        <dbReference type="EMBL" id="RVT86317.1"/>
    </source>
</evidence>
<dbReference type="AlphaFoldDB" id="A0A437LLL7"/>
<dbReference type="InterPro" id="IPR045584">
    <property type="entry name" value="Pilin-like"/>
</dbReference>